<reference evidence="5 6" key="1">
    <citation type="submission" date="2019-04" db="EMBL/GenBank/DDBJ databases">
        <authorList>
            <consortium name="Wellcome Sanger Institute Data Sharing"/>
        </authorList>
    </citation>
    <scope>NUCLEOTIDE SEQUENCE [LARGE SCALE GENOMIC DNA]</scope>
</reference>
<dbReference type="InterPro" id="IPR046347">
    <property type="entry name" value="bZIP_sf"/>
</dbReference>
<feature type="coiled-coil region" evidence="2">
    <location>
        <begin position="191"/>
        <end position="232"/>
    </location>
</feature>
<evidence type="ECO:0000256" key="1">
    <source>
        <dbReference type="ARBA" id="ARBA00006951"/>
    </source>
</evidence>
<name>A0A8C9V406_SCLFO</name>
<dbReference type="GO" id="GO:0030099">
    <property type="term" value="P:myeloid cell differentiation"/>
    <property type="evidence" value="ECO:0007669"/>
    <property type="project" value="TreeGrafter"/>
</dbReference>
<dbReference type="GO" id="GO:0000981">
    <property type="term" value="F:DNA-binding transcription factor activity, RNA polymerase II-specific"/>
    <property type="evidence" value="ECO:0007669"/>
    <property type="project" value="TreeGrafter"/>
</dbReference>
<dbReference type="Pfam" id="PF07716">
    <property type="entry name" value="bZIP_2"/>
    <property type="match status" value="1"/>
</dbReference>
<gene>
    <name evidence="5" type="primary">cebp1</name>
</gene>
<accession>A0A8C9V406</accession>
<dbReference type="Ensembl" id="ENSSFOT00015019849.2">
    <property type="protein sequence ID" value="ENSSFOP00015019623.2"/>
    <property type="gene ID" value="ENSSFOG00015012620.2"/>
</dbReference>
<feature type="domain" description="BZIP" evidence="4">
    <location>
        <begin position="173"/>
        <end position="236"/>
    </location>
</feature>
<dbReference type="PANTHER" id="PTHR23334">
    <property type="entry name" value="CCAAT/ENHANCER BINDING PROTEIN"/>
    <property type="match status" value="1"/>
</dbReference>
<reference evidence="5" key="3">
    <citation type="submission" date="2025-09" db="UniProtKB">
        <authorList>
            <consortium name="Ensembl"/>
        </authorList>
    </citation>
    <scope>IDENTIFICATION</scope>
</reference>
<dbReference type="InterPro" id="IPR031106">
    <property type="entry name" value="C/EBP"/>
</dbReference>
<evidence type="ECO:0000313" key="5">
    <source>
        <dbReference type="Ensembl" id="ENSSFOP00015019623.2"/>
    </source>
</evidence>
<proteinExistence type="inferred from homology"/>
<dbReference type="PROSITE" id="PS50217">
    <property type="entry name" value="BZIP"/>
    <property type="match status" value="1"/>
</dbReference>
<dbReference type="GO" id="GO:0000978">
    <property type="term" value="F:RNA polymerase II cis-regulatory region sequence-specific DNA binding"/>
    <property type="evidence" value="ECO:0007669"/>
    <property type="project" value="TreeGrafter"/>
</dbReference>
<evidence type="ECO:0000259" key="4">
    <source>
        <dbReference type="PROSITE" id="PS50217"/>
    </source>
</evidence>
<dbReference type="Gene3D" id="1.20.5.170">
    <property type="match status" value="1"/>
</dbReference>
<evidence type="ECO:0000313" key="6">
    <source>
        <dbReference type="Proteomes" id="UP000694397"/>
    </source>
</evidence>
<comment type="similarity">
    <text evidence="1">Belongs to the bZIP family. C/EBP subfamily.</text>
</comment>
<keyword evidence="6" id="KW-1185">Reference proteome</keyword>
<dbReference type="GO" id="GO:0006351">
    <property type="term" value="P:DNA-templated transcription"/>
    <property type="evidence" value="ECO:0007669"/>
    <property type="project" value="InterPro"/>
</dbReference>
<dbReference type="SMART" id="SM00338">
    <property type="entry name" value="BRLZ"/>
    <property type="match status" value="1"/>
</dbReference>
<sequence length="251" mass="27728">MVNTVTFAPSCHLFRSHVCVFRAVPAAQVSSALTAQQMCDSQTALVQDCSPSSSLSFSSLDHPSFPGTTLALTCDPSGPPLSSLTNHMAQSDGLAYGQSPGLQGVVRMGSDRMAGQIMGYSYLPYSPCISGPTSDRQRGHVLHQQEFSPFIPPPPPSLLRPSSLQKKSMSKDSTEYRLRRERNNIAVRKSRDKAKRRVQLTQQRAVQLQEENHKLQLLIGQLTQELDTLKQILSQRHLQHRDGTATEEDNC</sequence>
<dbReference type="GeneTree" id="ENSGT00940000167861"/>
<evidence type="ECO:0000256" key="3">
    <source>
        <dbReference type="SAM" id="MobiDB-lite"/>
    </source>
</evidence>
<reference evidence="5" key="2">
    <citation type="submission" date="2025-08" db="UniProtKB">
        <authorList>
            <consortium name="Ensembl"/>
        </authorList>
    </citation>
    <scope>IDENTIFICATION</scope>
</reference>
<dbReference type="CDD" id="cd14693">
    <property type="entry name" value="bZIP_CEBP"/>
    <property type="match status" value="1"/>
</dbReference>
<dbReference type="Proteomes" id="UP000694397">
    <property type="component" value="Chromosome 19"/>
</dbReference>
<organism evidence="5 6">
    <name type="scientific">Scleropages formosus</name>
    <name type="common">Asian bonytongue</name>
    <name type="synonym">Osteoglossum formosum</name>
    <dbReference type="NCBI Taxonomy" id="113540"/>
    <lineage>
        <taxon>Eukaryota</taxon>
        <taxon>Metazoa</taxon>
        <taxon>Chordata</taxon>
        <taxon>Craniata</taxon>
        <taxon>Vertebrata</taxon>
        <taxon>Euteleostomi</taxon>
        <taxon>Actinopterygii</taxon>
        <taxon>Neopterygii</taxon>
        <taxon>Teleostei</taxon>
        <taxon>Osteoglossocephala</taxon>
        <taxon>Osteoglossomorpha</taxon>
        <taxon>Osteoglossiformes</taxon>
        <taxon>Osteoglossidae</taxon>
        <taxon>Scleropages</taxon>
    </lineage>
</organism>
<protein>
    <submittedName>
        <fullName evidence="5">CCAAT/enhancer binding protein (C/EBP) 1</fullName>
    </submittedName>
</protein>
<dbReference type="PANTHER" id="PTHR23334:SF62">
    <property type="entry name" value="CCAAT_ENHANCER BINDING PROTEIN (C_EBP) 1"/>
    <property type="match status" value="1"/>
</dbReference>
<dbReference type="SUPFAM" id="SSF57959">
    <property type="entry name" value="Leucine zipper domain"/>
    <property type="match status" value="1"/>
</dbReference>
<dbReference type="OrthoDB" id="10032067at2759"/>
<keyword evidence="2" id="KW-0175">Coiled coil</keyword>
<feature type="region of interest" description="Disordered" evidence="3">
    <location>
        <begin position="146"/>
        <end position="175"/>
    </location>
</feature>
<evidence type="ECO:0000256" key="2">
    <source>
        <dbReference type="SAM" id="Coils"/>
    </source>
</evidence>
<dbReference type="InterPro" id="IPR004827">
    <property type="entry name" value="bZIP"/>
</dbReference>
<dbReference type="AlphaFoldDB" id="A0A8C9V406"/>